<evidence type="ECO:0000259" key="16">
    <source>
        <dbReference type="PROSITE" id="PS51471"/>
    </source>
</evidence>
<comment type="caution">
    <text evidence="18">The sequence shown here is derived from an EMBL/GenBank/DDBJ whole genome shotgun (WGS) entry which is preliminary data.</text>
</comment>
<comment type="cofactor">
    <cofactor evidence="1">
        <name>L-ascorbate</name>
        <dbReference type="ChEBI" id="CHEBI:38290"/>
    </cofactor>
</comment>
<dbReference type="Gene3D" id="1.25.40.10">
    <property type="entry name" value="Tetratricopeptide repeat domain"/>
    <property type="match status" value="1"/>
</dbReference>
<feature type="disulfide bond" evidence="14">
    <location>
        <begin position="121"/>
        <end position="155"/>
    </location>
</feature>
<dbReference type="PROSITE" id="PS51471">
    <property type="entry name" value="FE2OG_OXY"/>
    <property type="match status" value="1"/>
</dbReference>
<evidence type="ECO:0000256" key="6">
    <source>
        <dbReference type="ARBA" id="ARBA00022824"/>
    </source>
</evidence>
<evidence type="ECO:0000256" key="7">
    <source>
        <dbReference type="ARBA" id="ARBA00022896"/>
    </source>
</evidence>
<evidence type="ECO:0000256" key="14">
    <source>
        <dbReference type="PROSITE-ProRule" id="PRU01005"/>
    </source>
</evidence>
<feature type="signal peptide" evidence="15">
    <location>
        <begin position="1"/>
        <end position="21"/>
    </location>
</feature>
<evidence type="ECO:0000256" key="5">
    <source>
        <dbReference type="ARBA" id="ARBA00022723"/>
    </source>
</evidence>
<dbReference type="PANTHER" id="PTHR10869">
    <property type="entry name" value="PROLYL 4-HYDROXYLASE ALPHA SUBUNIT"/>
    <property type="match status" value="1"/>
</dbReference>
<comment type="subcellular location">
    <subcellularLocation>
        <location evidence="3">Endomembrane system</location>
    </subcellularLocation>
    <subcellularLocation>
        <location evidence="2">Membrane</location>
        <topology evidence="2">Single-pass membrane protein</topology>
    </subcellularLocation>
</comment>
<evidence type="ECO:0000256" key="1">
    <source>
        <dbReference type="ARBA" id="ARBA00001961"/>
    </source>
</evidence>
<dbReference type="Pfam" id="PF13640">
    <property type="entry name" value="2OG-FeII_Oxy_3"/>
    <property type="match status" value="1"/>
</dbReference>
<keyword evidence="13" id="KW-0325">Glycoprotein</keyword>
<keyword evidence="7" id="KW-0847">Vitamin C</keyword>
<evidence type="ECO:0000256" key="9">
    <source>
        <dbReference type="ARBA" id="ARBA00022989"/>
    </source>
</evidence>
<dbReference type="EC" id="1.14.11.2" evidence="18"/>
<dbReference type="InterPro" id="IPR011990">
    <property type="entry name" value="TPR-like_helical_dom_sf"/>
</dbReference>
<protein>
    <submittedName>
        <fullName evidence="18">Prolyl 4-hydroxylase subunit alpha-3</fullName>
        <ecNumber evidence="18">1.14.11.2</ecNumber>
    </submittedName>
</protein>
<evidence type="ECO:0000256" key="11">
    <source>
        <dbReference type="ARBA" id="ARBA00023004"/>
    </source>
</evidence>
<evidence type="ECO:0000256" key="12">
    <source>
        <dbReference type="ARBA" id="ARBA00023136"/>
    </source>
</evidence>
<keyword evidence="5" id="KW-0479">Metal-binding</keyword>
<evidence type="ECO:0000256" key="4">
    <source>
        <dbReference type="ARBA" id="ARBA00022692"/>
    </source>
</evidence>
<keyword evidence="8" id="KW-0223">Dioxygenase</keyword>
<dbReference type="SMART" id="SM00254">
    <property type="entry name" value="ShKT"/>
    <property type="match status" value="1"/>
</dbReference>
<dbReference type="GO" id="GO:0031418">
    <property type="term" value="F:L-ascorbic acid binding"/>
    <property type="evidence" value="ECO:0007669"/>
    <property type="project" value="UniProtKB-KW"/>
</dbReference>
<keyword evidence="12" id="KW-0472">Membrane</keyword>
<sequence length="553" mass="63438">MIAMKLVSLGVLLVYGCTVEGYAIPGELYSSMIHVADLFQFDAKIAEVLPYLPSYIPEVKEYDRSHACLFKDTNRLGEGDLLSTSITGNPLHLYSVIKRLVLYWPAISRSMIVINNTEYNCDDKHPNCEWWSQWSECEKNPTFMLVNCQLSCGLCGRTGNLLDTLASVRQFEMMTVLPSLRDLRGAALALARLQQMYRIPIPALAGGRIANISTCVRLSTYDCIRIANESYFEGDYASAWQWYNYAFGATLDPDGKGHIRDLMYLVKKQHDETYQQFIPQYFPRKLSEMEQQTPWDTKYSQLCRGFKLMKPEEESNLKCHISPRGSPYLILQPVKYEHLHFDPEMYLFYDVVSSPEILIIQNAAKQYLLRSKMLSPKVPEEWRVSHTAWLNNKTHSSLQNIATRIAAITGLHVFEGSQDYMAGETLQVLSYGIGGHYRYHHDVFYKCHPENQWYEVGKQYDHYPSGDRLATWMFYLSHVEAGGRTAFPQAGISVAPVKGAAVFWYSIKKNGYGNQRSEHGGCPVMLGHKWVANKWIRENINFLRRPCALQPEE</sequence>
<evidence type="ECO:0000313" key="18">
    <source>
        <dbReference type="EMBL" id="KAK7086831.1"/>
    </source>
</evidence>
<dbReference type="GO" id="GO:0005506">
    <property type="term" value="F:iron ion binding"/>
    <property type="evidence" value="ECO:0007669"/>
    <property type="project" value="InterPro"/>
</dbReference>
<dbReference type="EMBL" id="JAXCGZ010000067">
    <property type="protein sequence ID" value="KAK7086831.1"/>
    <property type="molecule type" value="Genomic_DNA"/>
</dbReference>
<gene>
    <name evidence="18" type="primary">P4HA3_1</name>
    <name evidence="18" type="ORF">SK128_010017</name>
</gene>
<proteinExistence type="predicted"/>
<name>A0AAN9AH45_HALRR</name>
<evidence type="ECO:0000256" key="8">
    <source>
        <dbReference type="ARBA" id="ARBA00022964"/>
    </source>
</evidence>
<dbReference type="GO" id="GO:0005783">
    <property type="term" value="C:endoplasmic reticulum"/>
    <property type="evidence" value="ECO:0007669"/>
    <property type="project" value="TreeGrafter"/>
</dbReference>
<dbReference type="InterPro" id="IPR005123">
    <property type="entry name" value="Oxoglu/Fe-dep_dioxygenase_dom"/>
</dbReference>
<keyword evidence="15" id="KW-0732">Signal</keyword>
<keyword evidence="6" id="KW-0256">Endoplasmic reticulum</keyword>
<dbReference type="Proteomes" id="UP001381693">
    <property type="component" value="Unassembled WGS sequence"/>
</dbReference>
<evidence type="ECO:0000256" key="3">
    <source>
        <dbReference type="ARBA" id="ARBA00004308"/>
    </source>
</evidence>
<dbReference type="InterPro" id="IPR045054">
    <property type="entry name" value="P4HA-like"/>
</dbReference>
<dbReference type="InterPro" id="IPR003582">
    <property type="entry name" value="ShKT_dom"/>
</dbReference>
<dbReference type="AlphaFoldDB" id="A0AAN9AH45"/>
<evidence type="ECO:0000256" key="13">
    <source>
        <dbReference type="ARBA" id="ARBA00023180"/>
    </source>
</evidence>
<dbReference type="PANTHER" id="PTHR10869:SF244">
    <property type="entry name" value="PROLYL 4-HYDROXYLASE SUBUNIT ALPHA-2"/>
    <property type="match status" value="1"/>
</dbReference>
<feature type="domain" description="ShKT" evidence="17">
    <location>
        <begin position="121"/>
        <end position="155"/>
    </location>
</feature>
<evidence type="ECO:0000259" key="17">
    <source>
        <dbReference type="PROSITE" id="PS51670"/>
    </source>
</evidence>
<dbReference type="SMART" id="SM00702">
    <property type="entry name" value="P4Hc"/>
    <property type="match status" value="1"/>
</dbReference>
<accession>A0AAN9AH45</accession>
<dbReference type="InterPro" id="IPR006620">
    <property type="entry name" value="Pro_4_hyd_alph"/>
</dbReference>
<evidence type="ECO:0000256" key="10">
    <source>
        <dbReference type="ARBA" id="ARBA00023002"/>
    </source>
</evidence>
<dbReference type="InterPro" id="IPR044862">
    <property type="entry name" value="Pro_4_hyd_alph_FE2OG_OXY"/>
</dbReference>
<dbReference type="GO" id="GO:0016020">
    <property type="term" value="C:membrane"/>
    <property type="evidence" value="ECO:0007669"/>
    <property type="project" value="UniProtKB-SubCell"/>
</dbReference>
<comment type="caution">
    <text evidence="14">Lacks conserved residue(s) required for the propagation of feature annotation.</text>
</comment>
<keyword evidence="19" id="KW-1185">Reference proteome</keyword>
<organism evidence="18 19">
    <name type="scientific">Halocaridina rubra</name>
    <name type="common">Hawaiian red shrimp</name>
    <dbReference type="NCBI Taxonomy" id="373956"/>
    <lineage>
        <taxon>Eukaryota</taxon>
        <taxon>Metazoa</taxon>
        <taxon>Ecdysozoa</taxon>
        <taxon>Arthropoda</taxon>
        <taxon>Crustacea</taxon>
        <taxon>Multicrustacea</taxon>
        <taxon>Malacostraca</taxon>
        <taxon>Eumalacostraca</taxon>
        <taxon>Eucarida</taxon>
        <taxon>Decapoda</taxon>
        <taxon>Pleocyemata</taxon>
        <taxon>Caridea</taxon>
        <taxon>Atyoidea</taxon>
        <taxon>Atyidae</taxon>
        <taxon>Halocaridina</taxon>
    </lineage>
</organism>
<reference evidence="18 19" key="1">
    <citation type="submission" date="2023-11" db="EMBL/GenBank/DDBJ databases">
        <title>Halocaridina rubra genome assembly.</title>
        <authorList>
            <person name="Smith C."/>
        </authorList>
    </citation>
    <scope>NUCLEOTIDE SEQUENCE [LARGE SCALE GENOMIC DNA]</scope>
    <source>
        <strain evidence="18">EP-1</strain>
        <tissue evidence="18">Whole</tissue>
    </source>
</reference>
<dbReference type="GO" id="GO:0004656">
    <property type="term" value="F:procollagen-proline 4-dioxygenase activity"/>
    <property type="evidence" value="ECO:0007669"/>
    <property type="project" value="UniProtKB-EC"/>
</dbReference>
<evidence type="ECO:0000256" key="15">
    <source>
        <dbReference type="SAM" id="SignalP"/>
    </source>
</evidence>
<keyword evidence="11" id="KW-0408">Iron</keyword>
<feature type="domain" description="Fe2OG dioxygenase" evidence="16">
    <location>
        <begin position="422"/>
        <end position="538"/>
    </location>
</feature>
<keyword evidence="4" id="KW-0812">Transmembrane</keyword>
<keyword evidence="14" id="KW-1015">Disulfide bond</keyword>
<evidence type="ECO:0000256" key="2">
    <source>
        <dbReference type="ARBA" id="ARBA00004167"/>
    </source>
</evidence>
<evidence type="ECO:0000313" key="19">
    <source>
        <dbReference type="Proteomes" id="UP001381693"/>
    </source>
</evidence>
<keyword evidence="10 18" id="KW-0560">Oxidoreductase</keyword>
<dbReference type="PROSITE" id="PS51257">
    <property type="entry name" value="PROKAR_LIPOPROTEIN"/>
    <property type="match status" value="1"/>
</dbReference>
<dbReference type="PROSITE" id="PS51670">
    <property type="entry name" value="SHKT"/>
    <property type="match status" value="1"/>
</dbReference>
<feature type="chain" id="PRO_5042956531" evidence="15">
    <location>
        <begin position="22"/>
        <end position="553"/>
    </location>
</feature>
<keyword evidence="9" id="KW-1133">Transmembrane helix</keyword>
<dbReference type="Pfam" id="PF01549">
    <property type="entry name" value="ShK"/>
    <property type="match status" value="1"/>
</dbReference>
<dbReference type="Gene3D" id="2.60.120.620">
    <property type="entry name" value="q2cbj1_9rhob like domain"/>
    <property type="match status" value="1"/>
</dbReference>